<feature type="non-terminal residue" evidence="1">
    <location>
        <position position="337"/>
    </location>
</feature>
<protein>
    <submittedName>
        <fullName evidence="1">Uncharacterized protein</fullName>
    </submittedName>
</protein>
<proteinExistence type="predicted"/>
<organism evidence="1">
    <name type="scientific">marine metagenome</name>
    <dbReference type="NCBI Taxonomy" id="408172"/>
    <lineage>
        <taxon>unclassified sequences</taxon>
        <taxon>metagenomes</taxon>
        <taxon>ecological metagenomes</taxon>
    </lineage>
</organism>
<gene>
    <name evidence="1" type="ORF">METZ01_LOCUS281817</name>
</gene>
<name>A0A382KZM9_9ZZZZ</name>
<reference evidence="1" key="1">
    <citation type="submission" date="2018-05" db="EMBL/GenBank/DDBJ databases">
        <authorList>
            <person name="Lanie J.A."/>
            <person name="Ng W.-L."/>
            <person name="Kazmierczak K.M."/>
            <person name="Andrzejewski T.M."/>
            <person name="Davidsen T.M."/>
            <person name="Wayne K.J."/>
            <person name="Tettelin H."/>
            <person name="Glass J.I."/>
            <person name="Rusch D."/>
            <person name="Podicherti R."/>
            <person name="Tsui H.-C.T."/>
            <person name="Winkler M.E."/>
        </authorList>
    </citation>
    <scope>NUCLEOTIDE SEQUENCE</scope>
</reference>
<evidence type="ECO:0000313" key="1">
    <source>
        <dbReference type="EMBL" id="SVC28963.1"/>
    </source>
</evidence>
<accession>A0A382KZM9</accession>
<dbReference type="EMBL" id="UINC01083344">
    <property type="protein sequence ID" value="SVC28963.1"/>
    <property type="molecule type" value="Genomic_DNA"/>
</dbReference>
<sequence length="337" mass="36935">MKRDIHQTKSILLIALASGLMLLPGCSQQDTEPQVEKAAEPKVQLPDGADSVVLIPVKLLEDEDPKLLWEMLPPSYQTDVTNLIHDLVNNMDQQIWDKLFELLQQAGLLLNEKQDLITAMIEESLGGTGASPEEMQQSLEMMGKMLKTLVESDLGKHAKAKSMDPGKFLDETGKALFKLIAETSKLEEGDPWNTDIKAKLKDIKVEVISQEGDTATISVSGMPDLPDIDELTAQLPGFDDSEVPGLSMLKNGEQEVVKVEGKWIPKAMADGWKETITGASEMINTDLKDLLGPEEKKQVMNIMNAVQMGMTGATKAKTQEELQMAMMQAVMGALMSA</sequence>
<dbReference type="AlphaFoldDB" id="A0A382KZM9"/>